<name>A0A0S4IHE5_BODSA</name>
<dbReference type="AlphaFoldDB" id="A0A0S4IHE5"/>
<proteinExistence type="predicted"/>
<evidence type="ECO:0000313" key="2">
    <source>
        <dbReference type="Proteomes" id="UP000051952"/>
    </source>
</evidence>
<dbReference type="EMBL" id="CYKH01000038">
    <property type="protein sequence ID" value="CUE63644.1"/>
    <property type="molecule type" value="Genomic_DNA"/>
</dbReference>
<evidence type="ECO:0000313" key="1">
    <source>
        <dbReference type="EMBL" id="CUE63644.1"/>
    </source>
</evidence>
<organism evidence="1 2">
    <name type="scientific">Bodo saltans</name>
    <name type="common">Flagellated protozoan</name>
    <dbReference type="NCBI Taxonomy" id="75058"/>
    <lineage>
        <taxon>Eukaryota</taxon>
        <taxon>Discoba</taxon>
        <taxon>Euglenozoa</taxon>
        <taxon>Kinetoplastea</taxon>
        <taxon>Metakinetoplastina</taxon>
        <taxon>Eubodonida</taxon>
        <taxon>Bodonidae</taxon>
        <taxon>Bodo</taxon>
    </lineage>
</organism>
<protein>
    <submittedName>
        <fullName evidence="1">Bodo-specific multi-copy gene family, putative</fullName>
    </submittedName>
</protein>
<keyword evidence="2" id="KW-1185">Reference proteome</keyword>
<accession>A0A0S4IHE5</accession>
<sequence length="342" mass="38722">MLVADVTNIGPLLYAIANEPMYHLTGGLPRLLRLCSIERPQAITIVRDFPRYFEAIKKAAKLEVDERLLPYAYTCLLASSTKARVRDSDPNAVNPARRALVPRTYHDAMMASICMLNKRRLIMPPITFVDDAMSGMPILPSQLHPFLKAEVVEHFSKLSLADREIMFAEAFLYAVYARYLLAHWEDPSCVWVSLAKVFEGAVHPSKARVLENYEVNLSSGVVKWRKAIKGAVTHRGGVHHEAVIWCRKKTLAVKKNNKNANTKKRTDQYHLLNKSAPFAVRLLFQHDRTVHQNKKSRSQSKTLMLSIEKKGRTSLNTNKNNVSINADAMSSVAWLLNADFRT</sequence>
<dbReference type="Proteomes" id="UP000051952">
    <property type="component" value="Unassembled WGS sequence"/>
</dbReference>
<gene>
    <name evidence="1" type="ORF">BSAL_50275</name>
</gene>
<reference evidence="2" key="1">
    <citation type="submission" date="2015-09" db="EMBL/GenBank/DDBJ databases">
        <authorList>
            <consortium name="Pathogen Informatics"/>
        </authorList>
    </citation>
    <scope>NUCLEOTIDE SEQUENCE [LARGE SCALE GENOMIC DNA]</scope>
    <source>
        <strain evidence="2">Lake Konstanz</strain>
    </source>
</reference>
<dbReference type="VEuPathDB" id="TriTrypDB:BSAL_50275"/>